<keyword evidence="1" id="KW-0805">Transcription regulation</keyword>
<evidence type="ECO:0000256" key="2">
    <source>
        <dbReference type="ARBA" id="ARBA00023125"/>
    </source>
</evidence>
<dbReference type="EMBL" id="MQWD01000001">
    <property type="protein sequence ID" value="PAP75360.1"/>
    <property type="molecule type" value="Genomic_DNA"/>
</dbReference>
<dbReference type="PRINTS" id="PR00037">
    <property type="entry name" value="HTHLACR"/>
</dbReference>
<dbReference type="SUPFAM" id="SSF100950">
    <property type="entry name" value="NagB/RpiA/CoA transferase-like"/>
    <property type="match status" value="1"/>
</dbReference>
<evidence type="ECO:0000256" key="3">
    <source>
        <dbReference type="ARBA" id="ARBA00023163"/>
    </source>
</evidence>
<dbReference type="SMART" id="SM01134">
    <property type="entry name" value="DeoRC"/>
    <property type="match status" value="1"/>
</dbReference>
<keyword evidence="6" id="KW-1185">Reference proteome</keyword>
<proteinExistence type="predicted"/>
<dbReference type="InterPro" id="IPR001034">
    <property type="entry name" value="DeoR_HTH"/>
</dbReference>
<dbReference type="InterPro" id="IPR014036">
    <property type="entry name" value="DeoR-like_C"/>
</dbReference>
<dbReference type="InterPro" id="IPR018356">
    <property type="entry name" value="Tscrpt_reg_HTH_DeoR_CS"/>
</dbReference>
<name>A0A271IW59_9BACT</name>
<evidence type="ECO:0000259" key="4">
    <source>
        <dbReference type="PROSITE" id="PS51000"/>
    </source>
</evidence>
<accession>A0A271IW59</accession>
<dbReference type="GO" id="GO:0003700">
    <property type="term" value="F:DNA-binding transcription factor activity"/>
    <property type="evidence" value="ECO:0007669"/>
    <property type="project" value="InterPro"/>
</dbReference>
<dbReference type="AlphaFoldDB" id="A0A271IW59"/>
<keyword evidence="2" id="KW-0238">DNA-binding</keyword>
<dbReference type="RefSeq" id="WP_095508993.1">
    <property type="nucleotide sequence ID" value="NZ_MQWD01000001.1"/>
</dbReference>
<reference evidence="5 6" key="1">
    <citation type="submission" date="2016-11" db="EMBL/GenBank/DDBJ databases">
        <title>Study of marine rhodopsin-containing bacteria.</title>
        <authorList>
            <person name="Yoshizawa S."/>
            <person name="Kumagai Y."/>
            <person name="Kogure K."/>
        </authorList>
    </citation>
    <scope>NUCLEOTIDE SEQUENCE [LARGE SCALE GENOMIC DNA]</scope>
    <source>
        <strain evidence="5 6">SAORIC-28</strain>
    </source>
</reference>
<dbReference type="PROSITE" id="PS00894">
    <property type="entry name" value="HTH_DEOR_1"/>
    <property type="match status" value="1"/>
</dbReference>
<dbReference type="OrthoDB" id="9797223at2"/>
<dbReference type="PROSITE" id="PS51000">
    <property type="entry name" value="HTH_DEOR_2"/>
    <property type="match status" value="1"/>
</dbReference>
<evidence type="ECO:0000313" key="6">
    <source>
        <dbReference type="Proteomes" id="UP000216339"/>
    </source>
</evidence>
<gene>
    <name evidence="5" type="ORF">BSZ37_02315</name>
</gene>
<evidence type="ECO:0000256" key="1">
    <source>
        <dbReference type="ARBA" id="ARBA00023015"/>
    </source>
</evidence>
<dbReference type="GO" id="GO:0003677">
    <property type="term" value="F:DNA binding"/>
    <property type="evidence" value="ECO:0007669"/>
    <property type="project" value="UniProtKB-KW"/>
</dbReference>
<dbReference type="Gene3D" id="1.10.10.10">
    <property type="entry name" value="Winged helix-like DNA-binding domain superfamily/Winged helix DNA-binding domain"/>
    <property type="match status" value="1"/>
</dbReference>
<dbReference type="PANTHER" id="PTHR30363">
    <property type="entry name" value="HTH-TYPE TRANSCRIPTIONAL REGULATOR SRLR-RELATED"/>
    <property type="match status" value="1"/>
</dbReference>
<dbReference type="Pfam" id="PF00455">
    <property type="entry name" value="DeoRC"/>
    <property type="match status" value="1"/>
</dbReference>
<keyword evidence="3" id="KW-0804">Transcription</keyword>
<dbReference type="InterPro" id="IPR037171">
    <property type="entry name" value="NagB/RpiA_transferase-like"/>
</dbReference>
<dbReference type="Proteomes" id="UP000216339">
    <property type="component" value="Unassembled WGS sequence"/>
</dbReference>
<feature type="domain" description="HTH deoR-type" evidence="4">
    <location>
        <begin position="4"/>
        <end position="59"/>
    </location>
</feature>
<dbReference type="Gene3D" id="3.40.50.1360">
    <property type="match status" value="1"/>
</dbReference>
<evidence type="ECO:0000313" key="5">
    <source>
        <dbReference type="EMBL" id="PAP75360.1"/>
    </source>
</evidence>
<dbReference type="PANTHER" id="PTHR30363:SF44">
    <property type="entry name" value="AGA OPERON TRANSCRIPTIONAL REPRESSOR-RELATED"/>
    <property type="match status" value="1"/>
</dbReference>
<dbReference type="SUPFAM" id="SSF46785">
    <property type="entry name" value="Winged helix' DNA-binding domain"/>
    <property type="match status" value="1"/>
</dbReference>
<dbReference type="SMART" id="SM00420">
    <property type="entry name" value="HTH_DEOR"/>
    <property type="match status" value="1"/>
</dbReference>
<dbReference type="InterPro" id="IPR036390">
    <property type="entry name" value="WH_DNA-bd_sf"/>
</dbReference>
<sequence>MQLPAERHNHILQTLKDQGFVTVSGLSEVLDVSDVTVRRDLSFLEEQNLLQRTHGGATTRSLIVRDRPVAEKAEQHAEEKRKIGAAAAALIDDHDRVILASGTTVRQVAAQLGRLRDRVGLSVVTNAMNVALELTGVPGIEVHMLGGVVRHTSTSVAGPIAEMVLGQFSCRKLFLGVDGFDLQYGLTTSSALEAHLNTRMIEAAEQVIVVADASKFGLRSFGRMCGTEQVHQVITSEAIPAGMVSQMEESGITVTVV</sequence>
<dbReference type="Pfam" id="PF08220">
    <property type="entry name" value="HTH_DeoR"/>
    <property type="match status" value="1"/>
</dbReference>
<protein>
    <recommendedName>
        <fullName evidence="4">HTH deoR-type domain-containing protein</fullName>
    </recommendedName>
</protein>
<dbReference type="InterPro" id="IPR050313">
    <property type="entry name" value="Carb_Metab_HTH_regulators"/>
</dbReference>
<dbReference type="InterPro" id="IPR036388">
    <property type="entry name" value="WH-like_DNA-bd_sf"/>
</dbReference>
<comment type="caution">
    <text evidence="5">The sequence shown here is derived from an EMBL/GenBank/DDBJ whole genome shotgun (WGS) entry which is preliminary data.</text>
</comment>
<organism evidence="5 6">
    <name type="scientific">Rubrivirga marina</name>
    <dbReference type="NCBI Taxonomy" id="1196024"/>
    <lineage>
        <taxon>Bacteria</taxon>
        <taxon>Pseudomonadati</taxon>
        <taxon>Rhodothermota</taxon>
        <taxon>Rhodothermia</taxon>
        <taxon>Rhodothermales</taxon>
        <taxon>Rubricoccaceae</taxon>
        <taxon>Rubrivirga</taxon>
    </lineage>
</organism>